<proteinExistence type="predicted"/>
<dbReference type="Proteomes" id="UP000001883">
    <property type="component" value="Chromosome"/>
</dbReference>
<evidence type="ECO:0000313" key="1">
    <source>
        <dbReference type="EMBL" id="BAI64294.1"/>
    </source>
</evidence>
<reference evidence="1 2" key="3">
    <citation type="journal article" date="2010" name="Sequencing">
        <title>Complete Genome Sequence of Rothia mucilaginosa DY-18: A Clinical Isolate with Dense Meshwork-Like Structures from a Persistent Apical Periodontitis Lesion.</title>
        <authorList>
            <person name="Yamane K."/>
            <person name="Nambu T."/>
            <person name="Yamanaka T."/>
            <person name="Mashimo C."/>
            <person name="Sugimori C."/>
            <person name="Leung K.-P."/>
            <person name="Fukushima H."/>
        </authorList>
    </citation>
    <scope>NUCLEOTIDE SEQUENCE [LARGE SCALE GENOMIC DNA]</scope>
    <source>
        <strain evidence="1 2">DY-18</strain>
    </source>
</reference>
<name>D2NRL8_ROTMD</name>
<gene>
    <name evidence="1" type="ordered locus">RMDY18_04620</name>
</gene>
<reference evidence="1 2" key="2">
    <citation type="journal article" date="2010" name="J Osaka Dent Univ">
        <title>Isolation and identification of Rothia mucilaginosa from persistent apical periodontitis lesions.</title>
        <authorList>
            <person name="Yamane K."/>
            <person name="Yoshida M."/>
            <person name="Fujihira T."/>
            <person name="Baba T."/>
            <person name="Tsuji N."/>
            <person name="Hayashi H."/>
            <person name="Sugimori C."/>
            <person name="Yamanaka T."/>
            <person name="Mashimo C."/>
            <person name="Nambu T."/>
            <person name="Kawai H."/>
            <person name="Fukushima H."/>
        </authorList>
    </citation>
    <scope>NUCLEOTIDE SEQUENCE [LARGE SCALE GENOMIC DNA]</scope>
    <source>
        <strain evidence="1 2">DY-18</strain>
    </source>
</reference>
<accession>D2NRL8</accession>
<sequence length="512" mass="60187">MQTCHSVHLTFHHIHSQTTHGRLLITVRHIQTGLTHRLNHLIQRHTVRTITTQRHTSRRHSIRRSHRITLNTRNLHQTTHRVTRQTQVVFHRNLSRILNLLGSTTHHLRQTSSSHRGGATHLTLATHLSTRNRRALLIQHTHSSRRQEEINNRLITSSLTAMANTLRVIHRVMQHRRNNTRSTIRRSSHHTTTKSVLLIDRQSNQIHPVNSELRRLRRILHHQIAMPRARTATHLQRARQITHTCQRRANALLHHTVDMQDAITDLLLRTQRTLIRHLQLRNRQPSLIRHLQQLSSRTERIRRVHQRRATGRLLITLNNEATTNRIVSALQQQLLTRKRRNLHTVRMARKNRQRTQSHIQLTVIHHRAVHLLLLTTGRSHTVRRGRVTSKRQSTIHAIALNHRLRISDIDSLRNKTTQALQRSTHRTVTSTRSRQRTIQINMHTRHTVQQTLINQLRHKTVRSAHRPHRMRTRRAHTNAEHLKNTDVIRQSLCLLLGAAGRALVNSHILSFK</sequence>
<dbReference type="STRING" id="680646.RMDY18_04620"/>
<evidence type="ECO:0000313" key="2">
    <source>
        <dbReference type="Proteomes" id="UP000001883"/>
    </source>
</evidence>
<dbReference type="HOGENOM" id="CLU_531954_0_0_11"/>
<dbReference type="AlphaFoldDB" id="D2NRL8"/>
<organism evidence="1 2">
    <name type="scientific">Rothia mucilaginosa (strain DY-18)</name>
    <name type="common">Stomatococcus mucilaginosus</name>
    <dbReference type="NCBI Taxonomy" id="680646"/>
    <lineage>
        <taxon>Bacteria</taxon>
        <taxon>Bacillati</taxon>
        <taxon>Actinomycetota</taxon>
        <taxon>Actinomycetes</taxon>
        <taxon>Micrococcales</taxon>
        <taxon>Micrococcaceae</taxon>
        <taxon>Rothia</taxon>
    </lineage>
</organism>
<keyword evidence="2" id="KW-1185">Reference proteome</keyword>
<dbReference type="EMBL" id="AP011540">
    <property type="protein sequence ID" value="BAI64294.1"/>
    <property type="molecule type" value="Genomic_DNA"/>
</dbReference>
<reference evidence="2" key="1">
    <citation type="submission" date="2009-07" db="EMBL/GenBank/DDBJ databases">
        <title>Complete genome sequence of Rothia mucilaginosa DJ.</title>
        <authorList>
            <person name="Yamane K."/>
            <person name="Nambu T."/>
            <person name="Mashimo C."/>
            <person name="Sugimori C."/>
            <person name="Yamanaka T."/>
            <person name="Leung K."/>
            <person name="Fukushima H."/>
        </authorList>
    </citation>
    <scope>NUCLEOTIDE SEQUENCE [LARGE SCALE GENOMIC DNA]</scope>
    <source>
        <strain evidence="2">DY-18</strain>
    </source>
</reference>
<protein>
    <submittedName>
        <fullName evidence="1">Uncharacterized protein</fullName>
    </submittedName>
</protein>
<dbReference type="KEGG" id="rmu:RMDY18_04620"/>